<name>A0A6A5QZT8_AMPQU</name>
<dbReference type="PROSITE" id="PS00086">
    <property type="entry name" value="CYTOCHROME_P450"/>
    <property type="match status" value="1"/>
</dbReference>
<dbReference type="GO" id="GO:0004497">
    <property type="term" value="F:monooxygenase activity"/>
    <property type="evidence" value="ECO:0007669"/>
    <property type="project" value="UniProtKB-KW"/>
</dbReference>
<dbReference type="InterPro" id="IPR050364">
    <property type="entry name" value="Cytochrome_P450_fung"/>
</dbReference>
<dbReference type="Gene3D" id="1.10.630.10">
    <property type="entry name" value="Cytochrome P450"/>
    <property type="match status" value="1"/>
</dbReference>
<evidence type="ECO:0000256" key="3">
    <source>
        <dbReference type="ARBA" id="ARBA00023002"/>
    </source>
</evidence>
<keyword evidence="3 7" id="KW-0560">Oxidoreductase</keyword>
<dbReference type="PANTHER" id="PTHR46300">
    <property type="entry name" value="P450, PUTATIVE (EUROFUNG)-RELATED-RELATED"/>
    <property type="match status" value="1"/>
</dbReference>
<dbReference type="GO" id="GO:0016705">
    <property type="term" value="F:oxidoreductase activity, acting on paired donors, with incorporation or reduction of molecular oxygen"/>
    <property type="evidence" value="ECO:0007669"/>
    <property type="project" value="InterPro"/>
</dbReference>
<keyword evidence="4 6" id="KW-0408">Iron</keyword>
<proteinExistence type="inferred from homology"/>
<dbReference type="PANTHER" id="PTHR46300:SF2">
    <property type="entry name" value="CYTOCHROME P450 MONOOXYGENASE ALNH-RELATED"/>
    <property type="match status" value="1"/>
</dbReference>
<comment type="similarity">
    <text evidence="1 7">Belongs to the cytochrome P450 family.</text>
</comment>
<dbReference type="Proteomes" id="UP000800096">
    <property type="component" value="Unassembled WGS sequence"/>
</dbReference>
<keyword evidence="9" id="KW-1185">Reference proteome</keyword>
<dbReference type="SUPFAM" id="SSF48264">
    <property type="entry name" value="Cytochrome P450"/>
    <property type="match status" value="1"/>
</dbReference>
<gene>
    <name evidence="8" type="ORF">BDU57DRAFT_584474</name>
</gene>
<dbReference type="EMBL" id="ML979132">
    <property type="protein sequence ID" value="KAF1921301.1"/>
    <property type="molecule type" value="Genomic_DNA"/>
</dbReference>
<dbReference type="GO" id="GO:0020037">
    <property type="term" value="F:heme binding"/>
    <property type="evidence" value="ECO:0007669"/>
    <property type="project" value="InterPro"/>
</dbReference>
<evidence type="ECO:0000256" key="2">
    <source>
        <dbReference type="ARBA" id="ARBA00022723"/>
    </source>
</evidence>
<keyword evidence="6 7" id="KW-0349">Heme</keyword>
<evidence type="ECO:0000256" key="1">
    <source>
        <dbReference type="ARBA" id="ARBA00010617"/>
    </source>
</evidence>
<dbReference type="PRINTS" id="PR00385">
    <property type="entry name" value="P450"/>
</dbReference>
<keyword evidence="5 7" id="KW-0503">Monooxygenase</keyword>
<feature type="binding site" description="axial binding residue" evidence="6">
    <location>
        <position position="425"/>
    </location>
    <ligand>
        <name>heme</name>
        <dbReference type="ChEBI" id="CHEBI:30413"/>
    </ligand>
    <ligandPart>
        <name>Fe</name>
        <dbReference type="ChEBI" id="CHEBI:18248"/>
    </ligandPart>
</feature>
<dbReference type="InterPro" id="IPR017972">
    <property type="entry name" value="Cyt_P450_CS"/>
</dbReference>
<dbReference type="OrthoDB" id="1103324at2759"/>
<dbReference type="InterPro" id="IPR036396">
    <property type="entry name" value="Cyt_P450_sf"/>
</dbReference>
<dbReference type="InterPro" id="IPR001128">
    <property type="entry name" value="Cyt_P450"/>
</dbReference>
<evidence type="ECO:0000256" key="4">
    <source>
        <dbReference type="ARBA" id="ARBA00023004"/>
    </source>
</evidence>
<evidence type="ECO:0000256" key="6">
    <source>
        <dbReference type="PIRSR" id="PIRSR602401-1"/>
    </source>
</evidence>
<dbReference type="GO" id="GO:0005506">
    <property type="term" value="F:iron ion binding"/>
    <property type="evidence" value="ECO:0007669"/>
    <property type="project" value="InterPro"/>
</dbReference>
<dbReference type="CDD" id="cd11065">
    <property type="entry name" value="CYP64-like"/>
    <property type="match status" value="1"/>
</dbReference>
<keyword evidence="2 6" id="KW-0479">Metal-binding</keyword>
<dbReference type="InterPro" id="IPR002401">
    <property type="entry name" value="Cyt_P450_E_grp-I"/>
</dbReference>
<evidence type="ECO:0000313" key="8">
    <source>
        <dbReference type="EMBL" id="KAF1921301.1"/>
    </source>
</evidence>
<comment type="cofactor">
    <cofactor evidence="6">
        <name>heme</name>
        <dbReference type="ChEBI" id="CHEBI:30413"/>
    </cofactor>
</comment>
<evidence type="ECO:0000256" key="7">
    <source>
        <dbReference type="RuleBase" id="RU000461"/>
    </source>
</evidence>
<protein>
    <submittedName>
        <fullName evidence="8">Cytochrome P450</fullName>
    </submittedName>
</protein>
<dbReference type="AlphaFoldDB" id="A0A6A5QZT8"/>
<accession>A0A6A5QZT8</accession>
<dbReference type="Pfam" id="PF00067">
    <property type="entry name" value="p450"/>
    <property type="match status" value="1"/>
</dbReference>
<evidence type="ECO:0000313" key="9">
    <source>
        <dbReference type="Proteomes" id="UP000800096"/>
    </source>
</evidence>
<sequence>MGPLVGFVLVSRLPPGPRALPIIGNLHQIPLTKPWLKFASWSHVYGPVTGLRVGTKPALVLNDWTAVSDLLDKKGSIYSSRLLMPIVQRVAGDHHTAFQAYGAKWRRSRKTISDYLKDTELDKRVAIQEAEATQLVWDLCQEPEQYRDAVLRYFGAIILASVYGIRGQWYEGGYLKRFFDMEEQWAALFDKGQTPPLEFLPWLEYVPEWLTPWRGWRRKTDDLQKLQSTVYRELLDSTKKRLAGGIGEDCFLAMLLKKQHVDGYNDEELRGLGGVMLEGGAETSATTLLTFLLAISAHPGFQKKAQEEIDAAFGEDQIPGIVDGNKLPFLKACFLESIRWRPIAPTAIPHYTTQDDTYNGYSIPAGTIVIMNTWALHHDKRQYDRPEDFNPMRFIDSKFGLKDATDPRDDTRRETYGFGAGRRVCPGQKMAEDSLLSSISKLLWSFDIIPRGKLDTGIRTAFKDALVCGPKDFALHFRVRSERKKDLIQNAWLEANKFLERFE</sequence>
<evidence type="ECO:0000256" key="5">
    <source>
        <dbReference type="ARBA" id="ARBA00023033"/>
    </source>
</evidence>
<organism evidence="8 9">
    <name type="scientific">Ampelomyces quisqualis</name>
    <name type="common">Powdery mildew agent</name>
    <dbReference type="NCBI Taxonomy" id="50730"/>
    <lineage>
        <taxon>Eukaryota</taxon>
        <taxon>Fungi</taxon>
        <taxon>Dikarya</taxon>
        <taxon>Ascomycota</taxon>
        <taxon>Pezizomycotina</taxon>
        <taxon>Dothideomycetes</taxon>
        <taxon>Pleosporomycetidae</taxon>
        <taxon>Pleosporales</taxon>
        <taxon>Pleosporineae</taxon>
        <taxon>Phaeosphaeriaceae</taxon>
        <taxon>Ampelomyces</taxon>
    </lineage>
</organism>
<reference evidence="8" key="1">
    <citation type="journal article" date="2020" name="Stud. Mycol.">
        <title>101 Dothideomycetes genomes: a test case for predicting lifestyles and emergence of pathogens.</title>
        <authorList>
            <person name="Haridas S."/>
            <person name="Albert R."/>
            <person name="Binder M."/>
            <person name="Bloem J."/>
            <person name="Labutti K."/>
            <person name="Salamov A."/>
            <person name="Andreopoulos B."/>
            <person name="Baker S."/>
            <person name="Barry K."/>
            <person name="Bills G."/>
            <person name="Bluhm B."/>
            <person name="Cannon C."/>
            <person name="Castanera R."/>
            <person name="Culley D."/>
            <person name="Daum C."/>
            <person name="Ezra D."/>
            <person name="Gonzalez J."/>
            <person name="Henrissat B."/>
            <person name="Kuo A."/>
            <person name="Liang C."/>
            <person name="Lipzen A."/>
            <person name="Lutzoni F."/>
            <person name="Magnuson J."/>
            <person name="Mondo S."/>
            <person name="Nolan M."/>
            <person name="Ohm R."/>
            <person name="Pangilinan J."/>
            <person name="Park H.-J."/>
            <person name="Ramirez L."/>
            <person name="Alfaro M."/>
            <person name="Sun H."/>
            <person name="Tritt A."/>
            <person name="Yoshinaga Y."/>
            <person name="Zwiers L.-H."/>
            <person name="Turgeon B."/>
            <person name="Goodwin S."/>
            <person name="Spatafora J."/>
            <person name="Crous P."/>
            <person name="Grigoriev I."/>
        </authorList>
    </citation>
    <scope>NUCLEOTIDE SEQUENCE</scope>
    <source>
        <strain evidence="8">HMLAC05119</strain>
    </source>
</reference>
<dbReference type="PRINTS" id="PR00463">
    <property type="entry name" value="EP450I"/>
</dbReference>